<protein>
    <submittedName>
        <fullName evidence="1">Uncharacterized protein</fullName>
    </submittedName>
</protein>
<name>A0A7D2HHT1_9CAUD</name>
<proteinExistence type="predicted"/>
<reference evidence="1 2" key="1">
    <citation type="submission" date="2020-01" db="EMBL/GenBank/DDBJ databases">
        <authorList>
            <person name="Zhang W."/>
            <person name="Zhang R."/>
            <person name="Hu Y."/>
            <person name="Liu Y."/>
            <person name="Lin W."/>
            <person name="Wang L."/>
            <person name="Li J."/>
            <person name="An X."/>
            <person name="Song L."/>
            <person name="Fan H."/>
            <person name="Shi T."/>
            <person name="Liu H."/>
            <person name="Tong Y."/>
        </authorList>
    </citation>
    <scope>NUCLEOTIDE SEQUENCE [LARGE SCALE GENOMIC DNA]</scope>
</reference>
<accession>A0A7D2HHT1</accession>
<evidence type="ECO:0000313" key="1">
    <source>
        <dbReference type="EMBL" id="QIQ60791.1"/>
    </source>
</evidence>
<evidence type="ECO:0000313" key="2">
    <source>
        <dbReference type="Proteomes" id="UP000509570"/>
    </source>
</evidence>
<sequence>MNAEQAMVVIEQAVKAKIRDYLTRKYVGFDAIYRPKSMEHMVVRMAVCLDDIVVMGNTMGIGTTGSKLHKVMMQLVERGDIDSRDLRYFVPLPLICAWFDDVTLSLERQGLPYYDDKVGMEQARLKANELREKRRAMWRT</sequence>
<dbReference type="EMBL" id="MN937349">
    <property type="protein sequence ID" value="QIQ60791.1"/>
    <property type="molecule type" value="Genomic_DNA"/>
</dbReference>
<keyword evidence="2" id="KW-1185">Reference proteome</keyword>
<organism evidence="1 2">
    <name type="scientific">Stenotrophomonas phage vB_SmaS_BUCT548</name>
    <dbReference type="NCBI Taxonomy" id="2712941"/>
    <lineage>
        <taxon>Viruses</taxon>
        <taxon>Duplodnaviria</taxon>
        <taxon>Heunggongvirae</taxon>
        <taxon>Uroviricota</taxon>
        <taxon>Caudoviricetes</taxon>
        <taxon>Beaumontvirinae</taxon>
        <taxon>Bixiavirus</taxon>
        <taxon>Bixiavirus BUCT548</taxon>
    </lineage>
</organism>
<dbReference type="Proteomes" id="UP000509570">
    <property type="component" value="Segment"/>
</dbReference>
<dbReference type="KEGG" id="vg:77953630"/>
<dbReference type="RefSeq" id="YP_010677256.1">
    <property type="nucleotide sequence ID" value="NC_071019.1"/>
</dbReference>
<dbReference type="GeneID" id="77953630"/>